<proteinExistence type="predicted"/>
<evidence type="ECO:0000313" key="4">
    <source>
        <dbReference type="Proteomes" id="UP000006039"/>
    </source>
</evidence>
<keyword evidence="4" id="KW-1185">Reference proteome</keyword>
<dbReference type="HOGENOM" id="CLU_1049892_0_0_1"/>
<evidence type="ECO:0000313" key="2">
    <source>
        <dbReference type="EMBL" id="EJT68871.1"/>
    </source>
</evidence>
<evidence type="ECO:0000256" key="1">
    <source>
        <dbReference type="SAM" id="MobiDB-lite"/>
    </source>
</evidence>
<dbReference type="EMBL" id="GL385410">
    <property type="protein sequence ID" value="EJT68871.1"/>
    <property type="molecule type" value="Genomic_DNA"/>
</dbReference>
<feature type="region of interest" description="Disordered" evidence="1">
    <location>
        <begin position="82"/>
        <end position="101"/>
    </location>
</feature>
<organism evidence="2">
    <name type="scientific">Gaeumannomyces tritici (strain R3-111a-1)</name>
    <name type="common">Wheat and barley take-all root rot fungus</name>
    <name type="synonym">Gaeumannomyces graminis var. tritici</name>
    <dbReference type="NCBI Taxonomy" id="644352"/>
    <lineage>
        <taxon>Eukaryota</taxon>
        <taxon>Fungi</taxon>
        <taxon>Dikarya</taxon>
        <taxon>Ascomycota</taxon>
        <taxon>Pezizomycotina</taxon>
        <taxon>Sordariomycetes</taxon>
        <taxon>Sordariomycetidae</taxon>
        <taxon>Magnaporthales</taxon>
        <taxon>Magnaporthaceae</taxon>
        <taxon>Gaeumannomyces</taxon>
    </lineage>
</organism>
<feature type="region of interest" description="Disordered" evidence="1">
    <location>
        <begin position="235"/>
        <end position="265"/>
    </location>
</feature>
<dbReference type="OrthoDB" id="5080849at2759"/>
<dbReference type="AlphaFoldDB" id="J3PJ53"/>
<reference evidence="2" key="2">
    <citation type="submission" date="2010-07" db="EMBL/GenBank/DDBJ databases">
        <authorList>
            <consortium name="The Broad Institute Genome Sequencing Platform"/>
            <consortium name="Broad Institute Genome Sequencing Center for Infectious Disease"/>
            <person name="Ma L.-J."/>
            <person name="Dead R."/>
            <person name="Young S."/>
            <person name="Zeng Q."/>
            <person name="Koehrsen M."/>
            <person name="Alvarado L."/>
            <person name="Berlin A."/>
            <person name="Chapman S.B."/>
            <person name="Chen Z."/>
            <person name="Freedman E."/>
            <person name="Gellesch M."/>
            <person name="Goldberg J."/>
            <person name="Griggs A."/>
            <person name="Gujja S."/>
            <person name="Heilman E.R."/>
            <person name="Heiman D."/>
            <person name="Hepburn T."/>
            <person name="Howarth C."/>
            <person name="Jen D."/>
            <person name="Larson L."/>
            <person name="Mehta T."/>
            <person name="Neiman D."/>
            <person name="Pearson M."/>
            <person name="Roberts A."/>
            <person name="Saif S."/>
            <person name="Shea T."/>
            <person name="Shenoy N."/>
            <person name="Sisk P."/>
            <person name="Stolte C."/>
            <person name="Sykes S."/>
            <person name="Walk T."/>
            <person name="White J."/>
            <person name="Yandava C."/>
            <person name="Haas B."/>
            <person name="Nusbaum C."/>
            <person name="Birren B."/>
        </authorList>
    </citation>
    <scope>NUCLEOTIDE SEQUENCE</scope>
    <source>
        <strain evidence="2">R3-111a-1</strain>
    </source>
</reference>
<name>J3PJ53_GAET3</name>
<evidence type="ECO:0000313" key="3">
    <source>
        <dbReference type="EnsemblFungi" id="EJT68871"/>
    </source>
</evidence>
<reference evidence="3" key="4">
    <citation type="journal article" date="2015" name="G3 (Bethesda)">
        <title>Genome sequences of three phytopathogenic species of the Magnaporthaceae family of fungi.</title>
        <authorList>
            <person name="Okagaki L.H."/>
            <person name="Nunes C.C."/>
            <person name="Sailsbery J."/>
            <person name="Clay B."/>
            <person name="Brown D."/>
            <person name="John T."/>
            <person name="Oh Y."/>
            <person name="Young N."/>
            <person name="Fitzgerald M."/>
            <person name="Haas B.J."/>
            <person name="Zeng Q."/>
            <person name="Young S."/>
            <person name="Adiconis X."/>
            <person name="Fan L."/>
            <person name="Levin J.Z."/>
            <person name="Mitchell T.K."/>
            <person name="Okubara P.A."/>
            <person name="Farman M.L."/>
            <person name="Kohn L.M."/>
            <person name="Birren B."/>
            <person name="Ma L.-J."/>
            <person name="Dean R.A."/>
        </authorList>
    </citation>
    <scope>NUCLEOTIDE SEQUENCE</scope>
    <source>
        <strain evidence="3">R3-111a-1</strain>
    </source>
</reference>
<accession>J3PJ53</accession>
<dbReference type="Proteomes" id="UP000006039">
    <property type="component" value="Unassembled WGS sequence"/>
</dbReference>
<dbReference type="VEuPathDB" id="FungiDB:GGTG_13535"/>
<feature type="compositionally biased region" description="Basic and acidic residues" evidence="1">
    <location>
        <begin position="92"/>
        <end position="101"/>
    </location>
</feature>
<dbReference type="EnsemblFungi" id="EJT68871">
    <property type="protein sequence ID" value="EJT68871"/>
    <property type="gene ID" value="GGTG_13535"/>
</dbReference>
<feature type="compositionally biased region" description="Acidic residues" evidence="1">
    <location>
        <begin position="243"/>
        <end position="257"/>
    </location>
</feature>
<dbReference type="GeneID" id="20353993"/>
<reference evidence="3" key="5">
    <citation type="submission" date="2018-04" db="UniProtKB">
        <authorList>
            <consortium name="EnsemblFungi"/>
        </authorList>
    </citation>
    <scope>IDENTIFICATION</scope>
    <source>
        <strain evidence="3">R3-111a-1</strain>
    </source>
</reference>
<reference evidence="4" key="1">
    <citation type="submission" date="2010-07" db="EMBL/GenBank/DDBJ databases">
        <title>The genome sequence of Gaeumannomyces graminis var. tritici strain R3-111a-1.</title>
        <authorList>
            <consortium name="The Broad Institute Genome Sequencing Platform"/>
            <person name="Ma L.-J."/>
            <person name="Dead R."/>
            <person name="Young S."/>
            <person name="Zeng Q."/>
            <person name="Koehrsen M."/>
            <person name="Alvarado L."/>
            <person name="Berlin A."/>
            <person name="Chapman S.B."/>
            <person name="Chen Z."/>
            <person name="Freedman E."/>
            <person name="Gellesch M."/>
            <person name="Goldberg J."/>
            <person name="Griggs A."/>
            <person name="Gujja S."/>
            <person name="Heilman E.R."/>
            <person name="Heiman D."/>
            <person name="Hepburn T."/>
            <person name="Howarth C."/>
            <person name="Jen D."/>
            <person name="Larson L."/>
            <person name="Mehta T."/>
            <person name="Neiman D."/>
            <person name="Pearson M."/>
            <person name="Roberts A."/>
            <person name="Saif S."/>
            <person name="Shea T."/>
            <person name="Shenoy N."/>
            <person name="Sisk P."/>
            <person name="Stolte C."/>
            <person name="Sykes S."/>
            <person name="Walk T."/>
            <person name="White J."/>
            <person name="Yandava C."/>
            <person name="Haas B."/>
            <person name="Nusbaum C."/>
            <person name="Birren B."/>
        </authorList>
    </citation>
    <scope>NUCLEOTIDE SEQUENCE [LARGE SCALE GENOMIC DNA]</scope>
    <source>
        <strain evidence="4">R3-111a-1</strain>
    </source>
</reference>
<gene>
    <name evidence="3" type="primary">20353993</name>
    <name evidence="2" type="ORF">GGTG_13535</name>
</gene>
<protein>
    <submittedName>
        <fullName evidence="2 3">Uncharacterized protein</fullName>
    </submittedName>
</protein>
<sequence>MGSSRPIVCRFSPQEVWGRELARASRRLHTLPVTHPATFRLRHSMDTPSRLSRLYTSTVPERFRNLNPISPGATEVVDLFGLQNRPPKASRPKGDPGPRLEQADPEVWWEANRPTSFANVSWDPKHTWEKDIHGRGACERVTHDPALVEGRGQLHCWQKGRDTTTLSPTTYGHTDRCEVRKVPAPWRKEPILEQNNTEEAKWWRRGKNAMIRIRIEKTLKNIGVDQLMHVNKNGIEAKGQESREEDPEDSEVEEELPIVEVGRLE</sequence>
<dbReference type="eggNOG" id="ENOG502TEWD">
    <property type="taxonomic scope" value="Eukaryota"/>
</dbReference>
<reference evidence="2" key="3">
    <citation type="submission" date="2010-09" db="EMBL/GenBank/DDBJ databases">
        <title>Annotation of Gaeumannomyces graminis var. tritici R3-111a-1.</title>
        <authorList>
            <consortium name="The Broad Institute Genome Sequencing Platform"/>
            <person name="Ma L.-J."/>
            <person name="Dead R."/>
            <person name="Young S.K."/>
            <person name="Zeng Q."/>
            <person name="Gargeya S."/>
            <person name="Fitzgerald M."/>
            <person name="Haas B."/>
            <person name="Abouelleil A."/>
            <person name="Alvarado L."/>
            <person name="Arachchi H.M."/>
            <person name="Berlin A."/>
            <person name="Brown A."/>
            <person name="Chapman S.B."/>
            <person name="Chen Z."/>
            <person name="Dunbar C."/>
            <person name="Freedman E."/>
            <person name="Gearin G."/>
            <person name="Gellesch M."/>
            <person name="Goldberg J."/>
            <person name="Griggs A."/>
            <person name="Gujja S."/>
            <person name="Heiman D."/>
            <person name="Howarth C."/>
            <person name="Larson L."/>
            <person name="Lui A."/>
            <person name="MacDonald P.J.P."/>
            <person name="Mehta T."/>
            <person name="Montmayeur A."/>
            <person name="Murphy C."/>
            <person name="Neiman D."/>
            <person name="Pearson M."/>
            <person name="Priest M."/>
            <person name="Roberts A."/>
            <person name="Saif S."/>
            <person name="Shea T."/>
            <person name="Shenoy N."/>
            <person name="Sisk P."/>
            <person name="Stolte C."/>
            <person name="Sykes S."/>
            <person name="Yandava C."/>
            <person name="Wortman J."/>
            <person name="Nusbaum C."/>
            <person name="Birren B."/>
        </authorList>
    </citation>
    <scope>NUCLEOTIDE SEQUENCE</scope>
    <source>
        <strain evidence="2">R3-111a-1</strain>
    </source>
</reference>
<dbReference type="RefSeq" id="XP_009229710.1">
    <property type="nucleotide sequence ID" value="XM_009231446.1"/>
</dbReference>